<name>A0A1G2P4X6_9BACT</name>
<accession>A0A1G2P4X6</accession>
<protein>
    <submittedName>
        <fullName evidence="1">Uncharacterized protein</fullName>
    </submittedName>
</protein>
<proteinExistence type="predicted"/>
<dbReference type="AlphaFoldDB" id="A0A1G2P4X6"/>
<dbReference type="EMBL" id="MHSL01000024">
    <property type="protein sequence ID" value="OHA43417.1"/>
    <property type="molecule type" value="Genomic_DNA"/>
</dbReference>
<dbReference type="Proteomes" id="UP000176355">
    <property type="component" value="Unassembled WGS sequence"/>
</dbReference>
<evidence type="ECO:0000313" key="1">
    <source>
        <dbReference type="EMBL" id="OHA43417.1"/>
    </source>
</evidence>
<sequence>MNTKHSSAFLMANLGSEVTRLLSALEKGDKELSESARIRSEKIIGEIELSLETEPSKKEVRLLSDVINDFCRPKRRYSVSYIALKQYFLPFALRVFN</sequence>
<gene>
    <name evidence="1" type="ORF">A3G03_01210</name>
</gene>
<evidence type="ECO:0000313" key="2">
    <source>
        <dbReference type="Proteomes" id="UP000176355"/>
    </source>
</evidence>
<dbReference type="STRING" id="1802333.A3G03_01210"/>
<comment type="caution">
    <text evidence="1">The sequence shown here is derived from an EMBL/GenBank/DDBJ whole genome shotgun (WGS) entry which is preliminary data.</text>
</comment>
<reference evidence="1 2" key="1">
    <citation type="journal article" date="2016" name="Nat. Commun.">
        <title>Thousands of microbial genomes shed light on interconnected biogeochemical processes in an aquifer system.</title>
        <authorList>
            <person name="Anantharaman K."/>
            <person name="Brown C.T."/>
            <person name="Hug L.A."/>
            <person name="Sharon I."/>
            <person name="Castelle C.J."/>
            <person name="Probst A.J."/>
            <person name="Thomas B.C."/>
            <person name="Singh A."/>
            <person name="Wilkins M.J."/>
            <person name="Karaoz U."/>
            <person name="Brodie E.L."/>
            <person name="Williams K.H."/>
            <person name="Hubbard S.S."/>
            <person name="Banfield J.F."/>
        </authorList>
    </citation>
    <scope>NUCLEOTIDE SEQUENCE [LARGE SCALE GENOMIC DNA]</scope>
</reference>
<organism evidence="1 2">
    <name type="scientific">Candidatus Taylorbacteria bacterium RIFCSPLOWO2_12_FULL_44_15c</name>
    <dbReference type="NCBI Taxonomy" id="1802333"/>
    <lineage>
        <taxon>Bacteria</taxon>
        <taxon>Candidatus Tayloriibacteriota</taxon>
    </lineage>
</organism>